<accession>A0A1G7B3Y0</accession>
<sequence>MNDPLTQSGTELYDAIVDEMPDEEFTDDYPAEALLVVAHGIKRILCSGLTEVVLNERDHIMPSDPNWFSGNSFAMTVAIGQYRRLIDESIAVAALMKLGCGDSAWHVLGGMSGQLVNLALSELNPDWAIARAKIAIGSSTEAAAFGHRRDCRINLPDLQLELALLGLESPGPPENEPKSEALSQALVAIHLGRDAAVQALPPQDLDPRFAGHAEPDETSQLLWHTTADVLLLATELLEKVMRELCADDIYWQGITAGLQTAIADISPGQGQPQTDAA</sequence>
<name>A0A1G7B3Y0_9NOCA</name>
<protein>
    <submittedName>
        <fullName evidence="1">Uncharacterized protein</fullName>
    </submittedName>
</protein>
<dbReference type="Proteomes" id="UP000199417">
    <property type="component" value="Unassembled WGS sequence"/>
</dbReference>
<dbReference type="RefSeq" id="WP_139191255.1">
    <property type="nucleotide sequence ID" value="NZ_FNAB01000012.1"/>
</dbReference>
<gene>
    <name evidence="1" type="ORF">SAMN05444580_11265</name>
</gene>
<evidence type="ECO:0000313" key="1">
    <source>
        <dbReference type="EMBL" id="SDE21741.1"/>
    </source>
</evidence>
<proteinExistence type="predicted"/>
<evidence type="ECO:0000313" key="2">
    <source>
        <dbReference type="Proteomes" id="UP000199417"/>
    </source>
</evidence>
<keyword evidence="2" id="KW-1185">Reference proteome</keyword>
<dbReference type="AlphaFoldDB" id="A0A1G7B3Y0"/>
<organism evidence="1 2">
    <name type="scientific">Rhodococcus tukisamuensis</name>
    <dbReference type="NCBI Taxonomy" id="168276"/>
    <lineage>
        <taxon>Bacteria</taxon>
        <taxon>Bacillati</taxon>
        <taxon>Actinomycetota</taxon>
        <taxon>Actinomycetes</taxon>
        <taxon>Mycobacteriales</taxon>
        <taxon>Nocardiaceae</taxon>
        <taxon>Rhodococcus</taxon>
    </lineage>
</organism>
<dbReference type="EMBL" id="FNAB01000012">
    <property type="protein sequence ID" value="SDE21741.1"/>
    <property type="molecule type" value="Genomic_DNA"/>
</dbReference>
<reference evidence="1 2" key="1">
    <citation type="submission" date="2016-10" db="EMBL/GenBank/DDBJ databases">
        <authorList>
            <person name="de Groot N.N."/>
        </authorList>
    </citation>
    <scope>NUCLEOTIDE SEQUENCE [LARGE SCALE GENOMIC DNA]</scope>
    <source>
        <strain evidence="1 2">JCM 11308</strain>
    </source>
</reference>